<keyword evidence="9 12" id="KW-0472">Membrane</keyword>
<evidence type="ECO:0000256" key="4">
    <source>
        <dbReference type="ARBA" id="ARBA00022475"/>
    </source>
</evidence>
<dbReference type="PRINTS" id="PR00951">
    <property type="entry name" value="FLGBIOSNFLIP"/>
</dbReference>
<reference evidence="14 15" key="1">
    <citation type="submission" date="2018-09" db="EMBL/GenBank/DDBJ databases">
        <authorList>
            <person name="Postec A."/>
        </authorList>
    </citation>
    <scope>NUCLEOTIDE SEQUENCE [LARGE SCALE GENOMIC DNA]</scope>
    <source>
        <strain evidence="14">70B-A</strain>
    </source>
</reference>
<dbReference type="AlphaFoldDB" id="A0A3P7PBP2"/>
<evidence type="ECO:0000256" key="13">
    <source>
        <dbReference type="SAM" id="SignalP"/>
    </source>
</evidence>
<dbReference type="KEGG" id="cbar:PATL70BA_0454"/>
<evidence type="ECO:0000256" key="11">
    <source>
        <dbReference type="ARBA" id="ARBA00023225"/>
    </source>
</evidence>
<dbReference type="GO" id="GO:0005886">
    <property type="term" value="C:plasma membrane"/>
    <property type="evidence" value="ECO:0007669"/>
    <property type="project" value="UniProtKB-SubCell"/>
</dbReference>
<dbReference type="PROSITE" id="PS01061">
    <property type="entry name" value="FLIP_2"/>
    <property type="match status" value="1"/>
</dbReference>
<evidence type="ECO:0000313" key="14">
    <source>
        <dbReference type="EMBL" id="VDN46308.1"/>
    </source>
</evidence>
<keyword evidence="4 12" id="KW-1003">Cell membrane</keyword>
<evidence type="ECO:0000256" key="10">
    <source>
        <dbReference type="ARBA" id="ARBA00023143"/>
    </source>
</evidence>
<dbReference type="GO" id="GO:0044781">
    <property type="term" value="P:bacterial-type flagellum organization"/>
    <property type="evidence" value="ECO:0007669"/>
    <property type="project" value="UniProtKB-UniRule"/>
</dbReference>
<dbReference type="RefSeq" id="WP_125135839.1">
    <property type="nucleotide sequence ID" value="NZ_LR130778.1"/>
</dbReference>
<feature type="transmembrane region" description="Helical" evidence="12">
    <location>
        <begin position="105"/>
        <end position="124"/>
    </location>
</feature>
<dbReference type="EMBL" id="LR130778">
    <property type="protein sequence ID" value="VDN46308.1"/>
    <property type="molecule type" value="Genomic_DNA"/>
</dbReference>
<evidence type="ECO:0000256" key="6">
    <source>
        <dbReference type="ARBA" id="ARBA00022795"/>
    </source>
</evidence>
<keyword evidence="13" id="KW-0732">Signal</keyword>
<name>A0A3P7PBP2_9FIRM</name>
<comment type="function">
    <text evidence="12">Plays a role in the flagellum-specific transport system.</text>
</comment>
<keyword evidence="15" id="KW-1185">Reference proteome</keyword>
<feature type="chain" id="PRO_5039333673" description="Flagellar biosynthetic protein FliP" evidence="13">
    <location>
        <begin position="33"/>
        <end position="264"/>
    </location>
</feature>
<keyword evidence="14" id="KW-0282">Flagellum</keyword>
<accession>A0A3P7PBP2</accession>
<dbReference type="GO" id="GO:0009425">
    <property type="term" value="C:bacterial-type flagellum basal body"/>
    <property type="evidence" value="ECO:0007669"/>
    <property type="project" value="UniProtKB-SubCell"/>
</dbReference>
<evidence type="ECO:0000256" key="12">
    <source>
        <dbReference type="RuleBase" id="RU362069"/>
    </source>
</evidence>
<comment type="subcellular location">
    <subcellularLocation>
        <location evidence="12">Cell membrane</location>
        <topology evidence="12">Multi-pass membrane protein</topology>
    </subcellularLocation>
    <subcellularLocation>
        <location evidence="12">Bacterial flagellum basal body</location>
    </subcellularLocation>
</comment>
<dbReference type="PANTHER" id="PTHR30587:SF0">
    <property type="entry name" value="FLAGELLAR BIOSYNTHETIC PROTEIN FLIP"/>
    <property type="match status" value="1"/>
</dbReference>
<dbReference type="PRINTS" id="PR01302">
    <property type="entry name" value="TYPE3IMPPROT"/>
</dbReference>
<evidence type="ECO:0000313" key="15">
    <source>
        <dbReference type="Proteomes" id="UP000279029"/>
    </source>
</evidence>
<keyword evidence="10" id="KW-0975">Bacterial flagellum</keyword>
<evidence type="ECO:0000256" key="8">
    <source>
        <dbReference type="ARBA" id="ARBA00022989"/>
    </source>
</evidence>
<evidence type="ECO:0000256" key="7">
    <source>
        <dbReference type="ARBA" id="ARBA00022927"/>
    </source>
</evidence>
<gene>
    <name evidence="12 14" type="primary">fliP</name>
    <name evidence="14" type="ORF">PATL70BA_0454</name>
</gene>
<comment type="similarity">
    <text evidence="1 12">Belongs to the FliP/MopC/SpaP family.</text>
</comment>
<keyword evidence="3 12" id="KW-0813">Transport</keyword>
<feature type="transmembrane region" description="Helical" evidence="12">
    <location>
        <begin position="238"/>
        <end position="259"/>
    </location>
</feature>
<organism evidence="14 15">
    <name type="scientific">Petrocella atlantisensis</name>
    <dbReference type="NCBI Taxonomy" id="2173034"/>
    <lineage>
        <taxon>Bacteria</taxon>
        <taxon>Bacillati</taxon>
        <taxon>Bacillota</taxon>
        <taxon>Clostridia</taxon>
        <taxon>Lachnospirales</taxon>
        <taxon>Vallitaleaceae</taxon>
        <taxon>Petrocella</taxon>
    </lineage>
</organism>
<proteinExistence type="inferred from homology"/>
<evidence type="ECO:0000256" key="3">
    <source>
        <dbReference type="ARBA" id="ARBA00022448"/>
    </source>
</evidence>
<protein>
    <recommendedName>
        <fullName evidence="2 12">Flagellar biosynthetic protein FliP</fullName>
    </recommendedName>
</protein>
<feature type="signal peptide" evidence="13">
    <location>
        <begin position="1"/>
        <end position="32"/>
    </location>
</feature>
<keyword evidence="14" id="KW-0966">Cell projection</keyword>
<dbReference type="NCBIfam" id="NF009438">
    <property type="entry name" value="PRK12797.1"/>
    <property type="match status" value="1"/>
</dbReference>
<dbReference type="InterPro" id="IPR005837">
    <property type="entry name" value="FliP"/>
</dbReference>
<dbReference type="Pfam" id="PF00813">
    <property type="entry name" value="FliP"/>
    <property type="match status" value="1"/>
</dbReference>
<dbReference type="OrthoDB" id="9805111at2"/>
<evidence type="ECO:0000256" key="2">
    <source>
        <dbReference type="ARBA" id="ARBA00021714"/>
    </source>
</evidence>
<dbReference type="InterPro" id="IPR005838">
    <property type="entry name" value="T3SS_IM_P"/>
</dbReference>
<sequence>MKANNKKRALTIMMVLAMFLLFFGNTTMRSHATETNNAPIPFSFDLSVGAAEDGQDVVSSIQILVILTLISLAPSILIMMTSFTRIIVVLHFVRSALSTQQTPPNQLLVGLALFLTLFIMSPVISQINVDAMQPYAAGEISQEVAIERGLAPIREFMLGEVNPKDLALFMDIAKVEAVETYEEIPTEVIIPAFIISELRAAFIIGFLIYIPFIVIDMVVASVLMSMGMMMLPPVMISMPFKLLLFLMADGWGLIIGRLVETFYD</sequence>
<evidence type="ECO:0000256" key="5">
    <source>
        <dbReference type="ARBA" id="ARBA00022692"/>
    </source>
</evidence>
<keyword evidence="7 12" id="KW-0653">Protein transport</keyword>
<keyword evidence="6 12" id="KW-1005">Bacterial flagellum biogenesis</keyword>
<keyword evidence="5 12" id="KW-0812">Transmembrane</keyword>
<keyword evidence="14" id="KW-0969">Cilium</keyword>
<dbReference type="GO" id="GO:0009306">
    <property type="term" value="P:protein secretion"/>
    <property type="evidence" value="ECO:0007669"/>
    <property type="project" value="UniProtKB-UniRule"/>
</dbReference>
<evidence type="ECO:0000256" key="9">
    <source>
        <dbReference type="ARBA" id="ARBA00023136"/>
    </source>
</evidence>
<dbReference type="Proteomes" id="UP000279029">
    <property type="component" value="Chromosome"/>
</dbReference>
<feature type="transmembrane region" description="Helical" evidence="12">
    <location>
        <begin position="63"/>
        <end position="93"/>
    </location>
</feature>
<feature type="transmembrane region" description="Helical" evidence="12">
    <location>
        <begin position="200"/>
        <end position="226"/>
    </location>
</feature>
<keyword evidence="8 12" id="KW-1133">Transmembrane helix</keyword>
<evidence type="ECO:0000256" key="1">
    <source>
        <dbReference type="ARBA" id="ARBA00006257"/>
    </source>
</evidence>
<dbReference type="NCBIfam" id="TIGR01103">
    <property type="entry name" value="fliP"/>
    <property type="match status" value="1"/>
</dbReference>
<keyword evidence="11 12" id="KW-1006">Bacterial flagellum protein export</keyword>
<dbReference type="PANTHER" id="PTHR30587">
    <property type="entry name" value="FLAGELLAR BIOSYNTHETIC PROTEIN FLIP"/>
    <property type="match status" value="1"/>
</dbReference>